<gene>
    <name evidence="3" type="ORF">SteCoe_12417</name>
    <name evidence="4" type="ORF">SteCoe_7062</name>
</gene>
<evidence type="ECO:0000313" key="4">
    <source>
        <dbReference type="EMBL" id="OMJ90566.1"/>
    </source>
</evidence>
<comment type="similarity">
    <text evidence="1">Belongs to the CFAP97 family.</text>
</comment>
<dbReference type="Pfam" id="PF13879">
    <property type="entry name" value="Hmw_CFAP97"/>
    <property type="match status" value="1"/>
</dbReference>
<evidence type="ECO:0000256" key="2">
    <source>
        <dbReference type="SAM" id="MobiDB-lite"/>
    </source>
</evidence>
<dbReference type="InterPro" id="IPR029488">
    <property type="entry name" value="Hmw/CFAP97"/>
</dbReference>
<feature type="region of interest" description="Disordered" evidence="2">
    <location>
        <begin position="174"/>
        <end position="198"/>
    </location>
</feature>
<sequence>MWNTLAGCKEIAEIDAMTEHMIHRHKLNTIKSRINNRPPKIMHHLKIKAKKELEEQKSQAEIQYNNQLLLKKLEKIESNPSKNYSLSKNRSGNLNRLRIDELLRISDENTKILNRIQSAKSYYSAKKQQREYLYSKYLSIQLSENARRISRVSTYNPSSLTQTIKSAKSYRPNTASDIYKSSHKSTRPVSAKQIKENL</sequence>
<dbReference type="OrthoDB" id="2163395at2759"/>
<dbReference type="PANTHER" id="PTHR33768">
    <property type="entry name" value="MIP11318P"/>
    <property type="match status" value="1"/>
</dbReference>
<name>A0A1R2CAX2_9CILI</name>
<evidence type="ECO:0000313" key="3">
    <source>
        <dbReference type="EMBL" id="OMJ86142.1"/>
    </source>
</evidence>
<reference evidence="3 5" key="1">
    <citation type="submission" date="2016-11" db="EMBL/GenBank/DDBJ databases">
        <title>The macronuclear genome of Stentor coeruleus: a giant cell with tiny introns.</title>
        <authorList>
            <person name="Slabodnick M."/>
            <person name="Ruby J.G."/>
            <person name="Reiff S.B."/>
            <person name="Swart E.C."/>
            <person name="Gosai S."/>
            <person name="Prabakaran S."/>
            <person name="Witkowska E."/>
            <person name="Larue G.E."/>
            <person name="Fisher S."/>
            <person name="Freeman R.M."/>
            <person name="Gunawardena J."/>
            <person name="Chu W."/>
            <person name="Stover N.A."/>
            <person name="Gregory B.D."/>
            <person name="Nowacki M."/>
            <person name="Derisi J."/>
            <person name="Roy S.W."/>
            <person name="Marshall W.F."/>
            <person name="Sood P."/>
        </authorList>
    </citation>
    <scope>NUCLEOTIDE SEQUENCE [LARGE SCALE GENOMIC DNA]</scope>
    <source>
        <strain evidence="3">WM001</strain>
    </source>
</reference>
<protein>
    <submittedName>
        <fullName evidence="3">Uncharacterized protein</fullName>
    </submittedName>
</protein>
<dbReference type="AlphaFoldDB" id="A0A1R2CAX2"/>
<comment type="caution">
    <text evidence="3">The sequence shown here is derived from an EMBL/GenBank/DDBJ whole genome shotgun (WGS) entry which is preliminary data.</text>
</comment>
<proteinExistence type="inferred from homology"/>
<dbReference type="EMBL" id="MPUH01000100">
    <property type="protein sequence ID" value="OMJ90566.1"/>
    <property type="molecule type" value="Genomic_DNA"/>
</dbReference>
<dbReference type="InterPro" id="IPR038792">
    <property type="entry name" value="CFAP97D1/2"/>
</dbReference>
<dbReference type="Proteomes" id="UP000187209">
    <property type="component" value="Unassembled WGS sequence"/>
</dbReference>
<accession>A0A1R2CAX2</accession>
<evidence type="ECO:0000256" key="1">
    <source>
        <dbReference type="ARBA" id="ARBA00008315"/>
    </source>
</evidence>
<evidence type="ECO:0000313" key="5">
    <source>
        <dbReference type="Proteomes" id="UP000187209"/>
    </source>
</evidence>
<dbReference type="EMBL" id="MPUH01000215">
    <property type="protein sequence ID" value="OMJ86142.1"/>
    <property type="molecule type" value="Genomic_DNA"/>
</dbReference>
<organism evidence="3 5">
    <name type="scientific">Stentor coeruleus</name>
    <dbReference type="NCBI Taxonomy" id="5963"/>
    <lineage>
        <taxon>Eukaryota</taxon>
        <taxon>Sar</taxon>
        <taxon>Alveolata</taxon>
        <taxon>Ciliophora</taxon>
        <taxon>Postciliodesmatophora</taxon>
        <taxon>Heterotrichea</taxon>
        <taxon>Heterotrichida</taxon>
        <taxon>Stentoridae</taxon>
        <taxon>Stentor</taxon>
    </lineage>
</organism>
<dbReference type="PANTHER" id="PTHR33768:SF3">
    <property type="entry name" value="MIP11318P"/>
    <property type="match status" value="1"/>
</dbReference>
<keyword evidence="5" id="KW-1185">Reference proteome</keyword>